<keyword evidence="2" id="KW-1185">Reference proteome</keyword>
<evidence type="ECO:0000313" key="2">
    <source>
        <dbReference type="Proteomes" id="UP000886885"/>
    </source>
</evidence>
<gene>
    <name evidence="1" type="ORF">POTOM_016055</name>
</gene>
<dbReference type="Pfam" id="PF14223">
    <property type="entry name" value="Retrotran_gag_2"/>
    <property type="match status" value="1"/>
</dbReference>
<accession>A0A8X8CXM9</accession>
<proteinExistence type="predicted"/>
<evidence type="ECO:0000313" key="1">
    <source>
        <dbReference type="EMBL" id="KAG6779661.1"/>
    </source>
</evidence>
<protein>
    <submittedName>
        <fullName evidence="1">Uncharacterized protein</fullName>
    </submittedName>
</protein>
<dbReference type="AlphaFoldDB" id="A0A8X8CXM9"/>
<sequence length="149" mass="17063">MTNIWLGKQLINTCFAFSLTEEALPEIVGFSTAHDVWLTLETTFNHKYKTREIYLKDELQSMKRATRSVTDFARVFKGFCDQLHTIGRPVDNTEKVHWFLCGLGANFSSFSSAQMALTPLPSWVTLSPEPRATNYSKNHLNQLRHLCCC</sequence>
<dbReference type="Proteomes" id="UP000886885">
    <property type="component" value="Chromosome 4A"/>
</dbReference>
<reference evidence="1" key="1">
    <citation type="journal article" date="2020" name="bioRxiv">
        <title>Hybrid origin of Populus tomentosa Carr. identified through genome sequencing and phylogenomic analysis.</title>
        <authorList>
            <person name="An X."/>
            <person name="Gao K."/>
            <person name="Chen Z."/>
            <person name="Li J."/>
            <person name="Yang X."/>
            <person name="Yang X."/>
            <person name="Zhou J."/>
            <person name="Guo T."/>
            <person name="Zhao T."/>
            <person name="Huang S."/>
            <person name="Miao D."/>
            <person name="Khan W.U."/>
            <person name="Rao P."/>
            <person name="Ye M."/>
            <person name="Lei B."/>
            <person name="Liao W."/>
            <person name="Wang J."/>
            <person name="Ji L."/>
            <person name="Li Y."/>
            <person name="Guo B."/>
            <person name="Mustafa N.S."/>
            <person name="Li S."/>
            <person name="Yun Q."/>
            <person name="Keller S.R."/>
            <person name="Mao J."/>
            <person name="Zhang R."/>
            <person name="Strauss S.H."/>
        </authorList>
    </citation>
    <scope>NUCLEOTIDE SEQUENCE</scope>
    <source>
        <strain evidence="1">GM15</strain>
        <tissue evidence="1">Leaf</tissue>
    </source>
</reference>
<name>A0A8X8CXM9_POPTO</name>
<organism evidence="1 2">
    <name type="scientific">Populus tomentosa</name>
    <name type="common">Chinese white poplar</name>
    <dbReference type="NCBI Taxonomy" id="118781"/>
    <lineage>
        <taxon>Eukaryota</taxon>
        <taxon>Viridiplantae</taxon>
        <taxon>Streptophyta</taxon>
        <taxon>Embryophyta</taxon>
        <taxon>Tracheophyta</taxon>
        <taxon>Spermatophyta</taxon>
        <taxon>Magnoliopsida</taxon>
        <taxon>eudicotyledons</taxon>
        <taxon>Gunneridae</taxon>
        <taxon>Pentapetalae</taxon>
        <taxon>rosids</taxon>
        <taxon>fabids</taxon>
        <taxon>Malpighiales</taxon>
        <taxon>Salicaceae</taxon>
        <taxon>Saliceae</taxon>
        <taxon>Populus</taxon>
    </lineage>
</organism>
<dbReference type="PANTHER" id="PTHR47481">
    <property type="match status" value="1"/>
</dbReference>
<comment type="caution">
    <text evidence="1">The sequence shown here is derived from an EMBL/GenBank/DDBJ whole genome shotgun (WGS) entry which is preliminary data.</text>
</comment>
<dbReference type="PANTHER" id="PTHR47481:SF35">
    <property type="entry name" value="ZINC FINGER, CCHC-TYPE-RELATED"/>
    <property type="match status" value="1"/>
</dbReference>
<dbReference type="OrthoDB" id="1845088at2759"/>
<dbReference type="EMBL" id="JAAWWB010000007">
    <property type="protein sequence ID" value="KAG6779661.1"/>
    <property type="molecule type" value="Genomic_DNA"/>
</dbReference>